<protein>
    <submittedName>
        <fullName evidence="2">Uncharacterized protein</fullName>
    </submittedName>
</protein>
<feature type="compositionally biased region" description="Basic residues" evidence="1">
    <location>
        <begin position="521"/>
        <end position="530"/>
    </location>
</feature>
<gene>
    <name evidence="2" type="ORF">B0H15DRAFT_945247</name>
</gene>
<evidence type="ECO:0000256" key="1">
    <source>
        <dbReference type="SAM" id="MobiDB-lite"/>
    </source>
</evidence>
<feature type="compositionally biased region" description="Pro residues" evidence="1">
    <location>
        <begin position="620"/>
        <end position="633"/>
    </location>
</feature>
<name>A0AAD6UDX3_9AGAR</name>
<comment type="caution">
    <text evidence="2">The sequence shown here is derived from an EMBL/GenBank/DDBJ whole genome shotgun (WGS) entry which is preliminary data.</text>
</comment>
<accession>A0AAD6UDX3</accession>
<sequence>MLACKQATGTLGRTYRATKRWLNTREAPGKSDQRRALPLDAVLDGVAPRVAVSWPSPPPRINSLATARAIRAFICAKDTPSALALLRKAPDPPPRLLVHATVHALLRVADCRRAGALLLTFCNARAMSKAPRMHPATLEHAVLGLLKLVPREQGYHDWTRTAMRPHLLILNPHMVSDSALRTALDLCVQARKLMIVRSKPATSALWRTLVDQREWVSAALVFDRQAKDYQLLKTLPALLRDPDPDAPPLTPHDRDHLRRRLAVLRKENHRASRALFSDICHRVGGVIHNIVSRPESGLADERAAQTAAGSHEDETSLVPTRFLDNDPDGVYALAEIESRQPYPIGFGARKSKKPITPARAHHQVALALQALTILGALIDSRQIPFADIRSWVIAVGSIPPSLSEIQVWVPRSGHPRRVNARKYLRNVLENYASALPRIPHIYSEFEFGTSGFTRRGLKHKFLDILAGAPESGPDPALGTADAPRKELEATPVEPEDLAKDGHKKHELAASRKSAQLVAQPARRKLPKLRHFPPDDPDQAADDSLMPPPPMPTYDALLRQFLRLGGHGSIYEPLSAEASAQMRKYGYAPPKKGEKQKLEPESRTDALEARIQQHYHAPHSPNNPQPELAYPPHPLDFDKYPAPKSPPDPAVEEDTALARRRRALAAGVVRHMMYERVPPLPPWEAQQALWIISRRPKAFVESGLWDDIWAGDAQKKREAEVRKAEARRLRAEEWDLDGGWRAQWRPDKEEPEAEEYYHSGSGWGLIWKQKGDVGRSMLRRDERSDVDGDLEALNRGLAARAKKVEERSYYGLQIGDDMGDEDEEPYSEEEDELYYRNGPEA</sequence>
<evidence type="ECO:0000313" key="3">
    <source>
        <dbReference type="Proteomes" id="UP001222325"/>
    </source>
</evidence>
<proteinExistence type="predicted"/>
<feature type="compositionally biased region" description="Acidic residues" evidence="1">
    <location>
        <begin position="816"/>
        <end position="831"/>
    </location>
</feature>
<feature type="region of interest" description="Disordered" evidence="1">
    <location>
        <begin position="615"/>
        <end position="652"/>
    </location>
</feature>
<dbReference type="EMBL" id="JARJCN010000008">
    <property type="protein sequence ID" value="KAJ7098740.1"/>
    <property type="molecule type" value="Genomic_DNA"/>
</dbReference>
<evidence type="ECO:0000313" key="2">
    <source>
        <dbReference type="EMBL" id="KAJ7098740.1"/>
    </source>
</evidence>
<dbReference type="AlphaFoldDB" id="A0AAD6UDX3"/>
<reference evidence="2" key="1">
    <citation type="submission" date="2023-03" db="EMBL/GenBank/DDBJ databases">
        <title>Massive genome expansion in bonnet fungi (Mycena s.s.) driven by repeated elements and novel gene families across ecological guilds.</title>
        <authorList>
            <consortium name="Lawrence Berkeley National Laboratory"/>
            <person name="Harder C.B."/>
            <person name="Miyauchi S."/>
            <person name="Viragh M."/>
            <person name="Kuo A."/>
            <person name="Thoen E."/>
            <person name="Andreopoulos B."/>
            <person name="Lu D."/>
            <person name="Skrede I."/>
            <person name="Drula E."/>
            <person name="Henrissat B."/>
            <person name="Morin E."/>
            <person name="Kohler A."/>
            <person name="Barry K."/>
            <person name="LaButti K."/>
            <person name="Morin E."/>
            <person name="Salamov A."/>
            <person name="Lipzen A."/>
            <person name="Mereny Z."/>
            <person name="Hegedus B."/>
            <person name="Baldrian P."/>
            <person name="Stursova M."/>
            <person name="Weitz H."/>
            <person name="Taylor A."/>
            <person name="Grigoriev I.V."/>
            <person name="Nagy L.G."/>
            <person name="Martin F."/>
            <person name="Kauserud H."/>
        </authorList>
    </citation>
    <scope>NUCLEOTIDE SEQUENCE</scope>
    <source>
        <strain evidence="2">CBHHK173m</strain>
    </source>
</reference>
<keyword evidence="3" id="KW-1185">Reference proteome</keyword>
<feature type="region of interest" description="Disordered" evidence="1">
    <location>
        <begin position="809"/>
        <end position="840"/>
    </location>
</feature>
<organism evidence="2 3">
    <name type="scientific">Mycena belliarum</name>
    <dbReference type="NCBI Taxonomy" id="1033014"/>
    <lineage>
        <taxon>Eukaryota</taxon>
        <taxon>Fungi</taxon>
        <taxon>Dikarya</taxon>
        <taxon>Basidiomycota</taxon>
        <taxon>Agaricomycotina</taxon>
        <taxon>Agaricomycetes</taxon>
        <taxon>Agaricomycetidae</taxon>
        <taxon>Agaricales</taxon>
        <taxon>Marasmiineae</taxon>
        <taxon>Mycenaceae</taxon>
        <taxon>Mycena</taxon>
    </lineage>
</organism>
<dbReference type="Proteomes" id="UP001222325">
    <property type="component" value="Unassembled WGS sequence"/>
</dbReference>
<feature type="region of interest" description="Disordered" evidence="1">
    <location>
        <begin position="472"/>
        <end position="551"/>
    </location>
</feature>